<dbReference type="RefSeq" id="WP_192598751.1">
    <property type="nucleotide sequence ID" value="NZ_JADBEL010000010.1"/>
</dbReference>
<sequence>MTKPFDSTVRDFLAGRIWLRLHTPFPTETIDKHIESQHIQTIQGIKSQKKFANQVRHFCNRCENDTQSRFTTFDCAKCNGPCTYCRHCIKMGRISTCTELIVWNSEPPVYPLEHALTWGGILTSQQQKASNELIESNNKRLPHLISAVCGAGKTEILFEPIHKLLTQGKRVCLAAPRVDVILELEPRLRTAFPNTAIEALYGGSESTIESAQLILATTHQLYRFRHAFDAIFVDEADAFPYTAEETLRRAVRKAAKPQTPIHYVTATPSEKLLAEMNKTGRVSSINRRYHGHPLPVPRYDTLWNYAKHIRKGRLPAKLVKWIEERLQLQQPFLIFFHTIMLMEEAEPLFKQLDAKICAVHAVHPDRQERVQALRNKEIPGLLTTTILERGITIPNVQVAVVGSEQLTFNKCALVQIGGRVGRSAQFPTGDFVLFHHGITYAMDEAKNEIHRLNKGGVHV</sequence>
<name>A0A927MHX3_9BACL</name>
<dbReference type="PROSITE" id="PS51194">
    <property type="entry name" value="HELICASE_CTER"/>
    <property type="match status" value="1"/>
</dbReference>
<dbReference type="GO" id="GO:0016787">
    <property type="term" value="F:hydrolase activity"/>
    <property type="evidence" value="ECO:0007669"/>
    <property type="project" value="InterPro"/>
</dbReference>
<dbReference type="SMART" id="SM00490">
    <property type="entry name" value="HELICc"/>
    <property type="match status" value="1"/>
</dbReference>
<keyword evidence="1" id="KW-0547">Nucleotide-binding</keyword>
<evidence type="ECO:0000313" key="6">
    <source>
        <dbReference type="EMBL" id="MBE1555004.1"/>
    </source>
</evidence>
<dbReference type="GO" id="GO:0043138">
    <property type="term" value="F:3'-5' DNA helicase activity"/>
    <property type="evidence" value="ECO:0007669"/>
    <property type="project" value="TreeGrafter"/>
</dbReference>
<dbReference type="GO" id="GO:0006270">
    <property type="term" value="P:DNA replication initiation"/>
    <property type="evidence" value="ECO:0007669"/>
    <property type="project" value="TreeGrafter"/>
</dbReference>
<dbReference type="Gene3D" id="3.40.50.300">
    <property type="entry name" value="P-loop containing nucleotide triphosphate hydrolases"/>
    <property type="match status" value="2"/>
</dbReference>
<dbReference type="PANTHER" id="PTHR30580">
    <property type="entry name" value="PRIMOSOMAL PROTEIN N"/>
    <property type="match status" value="1"/>
</dbReference>
<dbReference type="Proteomes" id="UP000658225">
    <property type="component" value="Unassembled WGS sequence"/>
</dbReference>
<keyword evidence="2" id="KW-0067">ATP-binding</keyword>
<dbReference type="InterPro" id="IPR006935">
    <property type="entry name" value="Helicase/UvrB_N"/>
</dbReference>
<reference evidence="6" key="1">
    <citation type="submission" date="2020-10" db="EMBL/GenBank/DDBJ databases">
        <title>Genomic Encyclopedia of Type Strains, Phase IV (KMG-IV): sequencing the most valuable type-strain genomes for metagenomic binning, comparative biology and taxonomic classification.</title>
        <authorList>
            <person name="Goeker M."/>
        </authorList>
    </citation>
    <scope>NUCLEOTIDE SEQUENCE</scope>
    <source>
        <strain evidence="6">DSM 13886</strain>
    </source>
</reference>
<dbReference type="Pfam" id="PF04851">
    <property type="entry name" value="ResIII"/>
    <property type="match status" value="1"/>
</dbReference>
<evidence type="ECO:0000256" key="1">
    <source>
        <dbReference type="ARBA" id="ARBA00022741"/>
    </source>
</evidence>
<feature type="domain" description="Helicase ATP-binding" evidence="4">
    <location>
        <begin position="134"/>
        <end position="286"/>
    </location>
</feature>
<dbReference type="GO" id="GO:0006310">
    <property type="term" value="P:DNA recombination"/>
    <property type="evidence" value="ECO:0007669"/>
    <property type="project" value="TreeGrafter"/>
</dbReference>
<keyword evidence="7" id="KW-1185">Reference proteome</keyword>
<accession>A0A927MHX3</accession>
<evidence type="ECO:0000313" key="7">
    <source>
        <dbReference type="Proteomes" id="UP000658225"/>
    </source>
</evidence>
<dbReference type="InterPro" id="IPR014001">
    <property type="entry name" value="Helicase_ATP-bd"/>
</dbReference>
<evidence type="ECO:0000259" key="4">
    <source>
        <dbReference type="PROSITE" id="PS51192"/>
    </source>
</evidence>
<evidence type="ECO:0000256" key="2">
    <source>
        <dbReference type="ARBA" id="ARBA00022840"/>
    </source>
</evidence>
<evidence type="ECO:0000256" key="3">
    <source>
        <dbReference type="ARBA" id="ARBA00023125"/>
    </source>
</evidence>
<dbReference type="PROSITE" id="PS51192">
    <property type="entry name" value="HELICASE_ATP_BIND_1"/>
    <property type="match status" value="1"/>
</dbReference>
<feature type="domain" description="Helicase C-terminal" evidence="5">
    <location>
        <begin position="313"/>
        <end position="459"/>
    </location>
</feature>
<comment type="caution">
    <text evidence="6">The sequence shown here is derived from an EMBL/GenBank/DDBJ whole genome shotgun (WGS) entry which is preliminary data.</text>
</comment>
<gene>
    <name evidence="6" type="ORF">H4683_002103</name>
</gene>
<dbReference type="SMART" id="SM00487">
    <property type="entry name" value="DEXDc"/>
    <property type="match status" value="1"/>
</dbReference>
<dbReference type="InterPro" id="IPR001650">
    <property type="entry name" value="Helicase_C-like"/>
</dbReference>
<dbReference type="Pfam" id="PF00271">
    <property type="entry name" value="Helicase_C"/>
    <property type="match status" value="1"/>
</dbReference>
<keyword evidence="3" id="KW-0238">DNA-binding</keyword>
<organism evidence="6 7">
    <name type="scientific">Sporosarcina limicola</name>
    <dbReference type="NCBI Taxonomy" id="34101"/>
    <lineage>
        <taxon>Bacteria</taxon>
        <taxon>Bacillati</taxon>
        <taxon>Bacillota</taxon>
        <taxon>Bacilli</taxon>
        <taxon>Bacillales</taxon>
        <taxon>Caryophanaceae</taxon>
        <taxon>Sporosarcina</taxon>
    </lineage>
</organism>
<dbReference type="GO" id="GO:0003677">
    <property type="term" value="F:DNA binding"/>
    <property type="evidence" value="ECO:0007669"/>
    <property type="project" value="UniProtKB-KW"/>
</dbReference>
<dbReference type="EMBL" id="JADBEL010000010">
    <property type="protein sequence ID" value="MBE1555004.1"/>
    <property type="molecule type" value="Genomic_DNA"/>
</dbReference>
<dbReference type="GO" id="GO:0006302">
    <property type="term" value="P:double-strand break repair"/>
    <property type="evidence" value="ECO:0007669"/>
    <property type="project" value="TreeGrafter"/>
</dbReference>
<dbReference type="SUPFAM" id="SSF52540">
    <property type="entry name" value="P-loop containing nucleoside triphosphate hydrolases"/>
    <property type="match status" value="1"/>
</dbReference>
<dbReference type="GO" id="GO:0005524">
    <property type="term" value="F:ATP binding"/>
    <property type="evidence" value="ECO:0007669"/>
    <property type="project" value="UniProtKB-KW"/>
</dbReference>
<dbReference type="AlphaFoldDB" id="A0A927MHX3"/>
<evidence type="ECO:0000259" key="5">
    <source>
        <dbReference type="PROSITE" id="PS51194"/>
    </source>
</evidence>
<proteinExistence type="predicted"/>
<dbReference type="InterPro" id="IPR027417">
    <property type="entry name" value="P-loop_NTPase"/>
</dbReference>
<dbReference type="PANTHER" id="PTHR30580:SF1">
    <property type="entry name" value="COMF OPERON PROTEIN 1"/>
    <property type="match status" value="1"/>
</dbReference>
<protein>
    <submittedName>
        <fullName evidence="6">Competence protein ComFA</fullName>
    </submittedName>
</protein>